<accession>A0A834DSI3</accession>
<organism evidence="2 3">
    <name type="scientific">Phyllostomus discolor</name>
    <name type="common">pale spear-nosed bat</name>
    <dbReference type="NCBI Taxonomy" id="89673"/>
    <lineage>
        <taxon>Eukaryota</taxon>
        <taxon>Metazoa</taxon>
        <taxon>Chordata</taxon>
        <taxon>Craniata</taxon>
        <taxon>Vertebrata</taxon>
        <taxon>Euteleostomi</taxon>
        <taxon>Mammalia</taxon>
        <taxon>Eutheria</taxon>
        <taxon>Laurasiatheria</taxon>
        <taxon>Chiroptera</taxon>
        <taxon>Yangochiroptera</taxon>
        <taxon>Phyllostomidae</taxon>
        <taxon>Phyllostominae</taxon>
        <taxon>Phyllostomus</taxon>
    </lineage>
</organism>
<dbReference type="SMART" id="SM01220">
    <property type="entry name" value="FSA_C"/>
    <property type="match status" value="1"/>
</dbReference>
<dbReference type="InterPro" id="IPR056742">
    <property type="entry name" value="BLTP1_C"/>
</dbReference>
<dbReference type="PANTHER" id="PTHR31640">
    <property type="entry name" value="TRANSMEMBRANE PROTEIN KIAA1109"/>
    <property type="match status" value="1"/>
</dbReference>
<dbReference type="PANTHER" id="PTHR31640:SF1">
    <property type="entry name" value="BRIDGE-LIKE LIPID TRANSFER PROTEIN FAMILY MEMBER 1"/>
    <property type="match status" value="1"/>
</dbReference>
<dbReference type="Pfam" id="PF25040">
    <property type="entry name" value="BLTP1_C"/>
    <property type="match status" value="1"/>
</dbReference>
<dbReference type="Proteomes" id="UP000664940">
    <property type="component" value="Unassembled WGS sequence"/>
</dbReference>
<evidence type="ECO:0000313" key="3">
    <source>
        <dbReference type="Proteomes" id="UP000664940"/>
    </source>
</evidence>
<proteinExistence type="predicted"/>
<reference evidence="2 3" key="1">
    <citation type="journal article" date="2020" name="Nature">
        <title>Six reference-quality genomes reveal evolution of bat adaptations.</title>
        <authorList>
            <person name="Jebb D."/>
            <person name="Huang Z."/>
            <person name="Pippel M."/>
            <person name="Hughes G.M."/>
            <person name="Lavrichenko K."/>
            <person name="Devanna P."/>
            <person name="Winkler S."/>
            <person name="Jermiin L.S."/>
            <person name="Skirmuntt E.C."/>
            <person name="Katzourakis A."/>
            <person name="Burkitt-Gray L."/>
            <person name="Ray D.A."/>
            <person name="Sullivan K.A.M."/>
            <person name="Roscito J.G."/>
            <person name="Kirilenko B.M."/>
            <person name="Davalos L.M."/>
            <person name="Corthals A.P."/>
            <person name="Power M.L."/>
            <person name="Jones G."/>
            <person name="Ransome R.D."/>
            <person name="Dechmann D.K.N."/>
            <person name="Locatelli A.G."/>
            <person name="Puechmaille S.J."/>
            <person name="Fedrigo O."/>
            <person name="Jarvis E.D."/>
            <person name="Hiller M."/>
            <person name="Vernes S.C."/>
            <person name="Myers E.W."/>
            <person name="Teeling E.C."/>
        </authorList>
    </citation>
    <scope>NUCLEOTIDE SEQUENCE [LARGE SCALE GENOMIC DNA]</scope>
    <source>
        <strain evidence="2">Bat1K_MPI-CBG_1</strain>
    </source>
</reference>
<dbReference type="AlphaFoldDB" id="A0A834DSI3"/>
<feature type="domain" description="Bridge-like lipid transfer protein family member 1 C-terminal" evidence="1">
    <location>
        <begin position="3"/>
        <end position="219"/>
    </location>
</feature>
<dbReference type="GO" id="GO:0048488">
    <property type="term" value="P:synaptic vesicle endocytosis"/>
    <property type="evidence" value="ECO:0007669"/>
    <property type="project" value="TreeGrafter"/>
</dbReference>
<gene>
    <name evidence="2" type="ORF">HJG60_007217</name>
</gene>
<protein>
    <submittedName>
        <fullName evidence="2">KIAA1109</fullName>
    </submittedName>
</protein>
<dbReference type="InterPro" id="IPR033616">
    <property type="entry name" value="BLTP1"/>
</dbReference>
<sequence length="230" mass="24779">MVTKPCGALESPMATITKITRRRHENPPHGVASVKEWFNYVTATRNEELTLLRNVDANTTEHSAAVKNSSLLSGFRGGSSYNHETETIFALPRMQLDFKSIHVQEPQEPSLQDASLKPKVECSVVTEFTDHICVTMDAELIMFLHDLVSAYLKEKEKGARGAVFAGLWVFAQASGEAAIGHLCGLGGLRAGGKRVSFLPEQRMSVMSTGKCSVSDGVAGGVSAGCARPSL</sequence>
<evidence type="ECO:0000313" key="2">
    <source>
        <dbReference type="EMBL" id="KAF6094480.1"/>
    </source>
</evidence>
<evidence type="ECO:0000259" key="1">
    <source>
        <dbReference type="SMART" id="SM01220"/>
    </source>
</evidence>
<comment type="caution">
    <text evidence="2">The sequence shown here is derived from an EMBL/GenBank/DDBJ whole genome shotgun (WGS) entry which is preliminary data.</text>
</comment>
<name>A0A834DSI3_9CHIR</name>
<dbReference type="GO" id="GO:0098793">
    <property type="term" value="C:presynapse"/>
    <property type="evidence" value="ECO:0007669"/>
    <property type="project" value="GOC"/>
</dbReference>
<dbReference type="EMBL" id="JABVXQ010000008">
    <property type="protein sequence ID" value="KAF6094480.1"/>
    <property type="molecule type" value="Genomic_DNA"/>
</dbReference>